<gene>
    <name evidence="1" type="ORF">AB2B41_06090</name>
</gene>
<accession>A0ABV3RJL3</accession>
<name>A0ABV3RJL3_9RHOB</name>
<comment type="caution">
    <text evidence="1">The sequence shown here is derived from an EMBL/GenBank/DDBJ whole genome shotgun (WGS) entry which is preliminary data.</text>
</comment>
<dbReference type="RefSeq" id="WP_367876862.1">
    <property type="nucleotide sequence ID" value="NZ_JBFNXX010000003.1"/>
</dbReference>
<evidence type="ECO:0008006" key="3">
    <source>
        <dbReference type="Google" id="ProtNLM"/>
    </source>
</evidence>
<evidence type="ECO:0000313" key="2">
    <source>
        <dbReference type="Proteomes" id="UP001556098"/>
    </source>
</evidence>
<protein>
    <recommendedName>
        <fullName evidence="3">Lipoprotein</fullName>
    </recommendedName>
</protein>
<keyword evidence="2" id="KW-1185">Reference proteome</keyword>
<reference evidence="1 2" key="1">
    <citation type="submission" date="2024-07" db="EMBL/GenBank/DDBJ databases">
        <title>Marimonas sp.nov., isolated from tidal-flat sediment.</title>
        <authorList>
            <person name="Jayan J.N."/>
            <person name="Lee S.S."/>
        </authorList>
    </citation>
    <scope>NUCLEOTIDE SEQUENCE [LARGE SCALE GENOMIC DNA]</scope>
    <source>
        <strain evidence="1 2">MJW-29</strain>
    </source>
</reference>
<organism evidence="1 2">
    <name type="scientific">Sulfitobacter sediminis</name>
    <dbReference type="NCBI Taxonomy" id="3234186"/>
    <lineage>
        <taxon>Bacteria</taxon>
        <taxon>Pseudomonadati</taxon>
        <taxon>Pseudomonadota</taxon>
        <taxon>Alphaproteobacteria</taxon>
        <taxon>Rhodobacterales</taxon>
        <taxon>Roseobacteraceae</taxon>
        <taxon>Sulfitobacter</taxon>
    </lineage>
</organism>
<evidence type="ECO:0000313" key="1">
    <source>
        <dbReference type="EMBL" id="MEW9919163.1"/>
    </source>
</evidence>
<proteinExistence type="predicted"/>
<sequence>MKTSLLVCAAVLVLLAGCTDSKNRIAFDGQYFRAKASKVDNTRHAFTVRVRDVSRSLDGAIAAGRHEGISYCVNNFGSSDIEWTVGPDTPPEQLQITDNTLVFQGVCPHR</sequence>
<dbReference type="PROSITE" id="PS51257">
    <property type="entry name" value="PROKAR_LIPOPROTEIN"/>
    <property type="match status" value="1"/>
</dbReference>
<dbReference type="EMBL" id="JBFNXX010000003">
    <property type="protein sequence ID" value="MEW9919163.1"/>
    <property type="molecule type" value="Genomic_DNA"/>
</dbReference>
<dbReference type="Proteomes" id="UP001556098">
    <property type="component" value="Unassembled WGS sequence"/>
</dbReference>